<accession>A0ABD0NJU6</accession>
<evidence type="ECO:0000256" key="6">
    <source>
        <dbReference type="ARBA" id="ARBA00022918"/>
    </source>
</evidence>
<keyword evidence="6" id="KW-0695">RNA-directed DNA polymerase</keyword>
<sequence>KTSTSTTLSRMEHSLDGHSEHPFTGALLRAGSHYPRFTSATFHHVNLIHMSHGQACDLFWFLLQCSLYFKLQSQQFTNDKAKVAFIISLLSALSLHDELFRLRQADMSIHDYTIHHPFCTLAACSRWNETALLSAFHRGLNLTLRQQMSIYDDTMGLESFLQKALHVFQHLDACHMEPAPAAAASPISPPPALEEWQHWLEGAQHPFEVVTDHKNLQYLREAKRLNPRLVVVDHFSKTCKLIPLKGLLTTLETAEALFYHVFCHF</sequence>
<feature type="domain" description="Reverse transcriptase RNase H-like" evidence="7">
    <location>
        <begin position="192"/>
        <end position="230"/>
    </location>
</feature>
<dbReference type="GO" id="GO:0004519">
    <property type="term" value="F:endonuclease activity"/>
    <property type="evidence" value="ECO:0007669"/>
    <property type="project" value="UniProtKB-KW"/>
</dbReference>
<keyword evidence="9" id="KW-1185">Reference proteome</keyword>
<protein>
    <recommendedName>
        <fullName evidence="7">Reverse transcriptase RNase H-like domain-containing protein</fullName>
    </recommendedName>
</protein>
<keyword evidence="4" id="KW-0255">Endonuclease</keyword>
<evidence type="ECO:0000256" key="3">
    <source>
        <dbReference type="ARBA" id="ARBA00022722"/>
    </source>
</evidence>
<dbReference type="GO" id="GO:0003964">
    <property type="term" value="F:RNA-directed DNA polymerase activity"/>
    <property type="evidence" value="ECO:0007669"/>
    <property type="project" value="UniProtKB-KW"/>
</dbReference>
<dbReference type="Pfam" id="PF17917">
    <property type="entry name" value="RT_RNaseH"/>
    <property type="match status" value="1"/>
</dbReference>
<keyword evidence="5" id="KW-0378">Hydrolase</keyword>
<evidence type="ECO:0000313" key="9">
    <source>
        <dbReference type="Proteomes" id="UP001529510"/>
    </source>
</evidence>
<proteinExistence type="predicted"/>
<dbReference type="InterPro" id="IPR041373">
    <property type="entry name" value="RT_RNaseH"/>
</dbReference>
<feature type="non-terminal residue" evidence="8">
    <location>
        <position position="1"/>
    </location>
</feature>
<dbReference type="GO" id="GO:0016787">
    <property type="term" value="F:hydrolase activity"/>
    <property type="evidence" value="ECO:0007669"/>
    <property type="project" value="UniProtKB-KW"/>
</dbReference>
<evidence type="ECO:0000256" key="5">
    <source>
        <dbReference type="ARBA" id="ARBA00022801"/>
    </source>
</evidence>
<dbReference type="Proteomes" id="UP001529510">
    <property type="component" value="Unassembled WGS sequence"/>
</dbReference>
<name>A0ABD0NJU6_CIRMR</name>
<dbReference type="EMBL" id="JAMKFB020000022">
    <property type="protein sequence ID" value="KAL0161196.1"/>
    <property type="molecule type" value="Genomic_DNA"/>
</dbReference>
<evidence type="ECO:0000256" key="1">
    <source>
        <dbReference type="ARBA" id="ARBA00022679"/>
    </source>
</evidence>
<gene>
    <name evidence="8" type="ORF">M9458_044921</name>
</gene>
<feature type="non-terminal residue" evidence="8">
    <location>
        <position position="265"/>
    </location>
</feature>
<keyword evidence="1" id="KW-0808">Transferase</keyword>
<evidence type="ECO:0000256" key="4">
    <source>
        <dbReference type="ARBA" id="ARBA00022759"/>
    </source>
</evidence>
<organism evidence="8 9">
    <name type="scientific">Cirrhinus mrigala</name>
    <name type="common">Mrigala</name>
    <dbReference type="NCBI Taxonomy" id="683832"/>
    <lineage>
        <taxon>Eukaryota</taxon>
        <taxon>Metazoa</taxon>
        <taxon>Chordata</taxon>
        <taxon>Craniata</taxon>
        <taxon>Vertebrata</taxon>
        <taxon>Euteleostomi</taxon>
        <taxon>Actinopterygii</taxon>
        <taxon>Neopterygii</taxon>
        <taxon>Teleostei</taxon>
        <taxon>Ostariophysi</taxon>
        <taxon>Cypriniformes</taxon>
        <taxon>Cyprinidae</taxon>
        <taxon>Labeoninae</taxon>
        <taxon>Labeonini</taxon>
        <taxon>Cirrhinus</taxon>
    </lineage>
</organism>
<keyword evidence="3" id="KW-0540">Nuclease</keyword>
<evidence type="ECO:0000259" key="7">
    <source>
        <dbReference type="Pfam" id="PF17917"/>
    </source>
</evidence>
<evidence type="ECO:0000313" key="8">
    <source>
        <dbReference type="EMBL" id="KAL0161196.1"/>
    </source>
</evidence>
<evidence type="ECO:0000256" key="2">
    <source>
        <dbReference type="ARBA" id="ARBA00022695"/>
    </source>
</evidence>
<comment type="caution">
    <text evidence="8">The sequence shown here is derived from an EMBL/GenBank/DDBJ whole genome shotgun (WGS) entry which is preliminary data.</text>
</comment>
<reference evidence="8 9" key="1">
    <citation type="submission" date="2024-05" db="EMBL/GenBank/DDBJ databases">
        <title>Genome sequencing and assembly of Indian major carp, Cirrhinus mrigala (Hamilton, 1822).</title>
        <authorList>
            <person name="Mohindra V."/>
            <person name="Chowdhury L.M."/>
            <person name="Lal K."/>
            <person name="Jena J.K."/>
        </authorList>
    </citation>
    <scope>NUCLEOTIDE SEQUENCE [LARGE SCALE GENOMIC DNA]</scope>
    <source>
        <strain evidence="8">CM1030</strain>
        <tissue evidence="8">Blood</tissue>
    </source>
</reference>
<keyword evidence="2" id="KW-0548">Nucleotidyltransferase</keyword>
<dbReference type="AlphaFoldDB" id="A0ABD0NJU6"/>